<comment type="caution">
    <text evidence="2">The sequence shown here is derived from an EMBL/GenBank/DDBJ whole genome shotgun (WGS) entry which is preliminary data.</text>
</comment>
<reference evidence="2" key="1">
    <citation type="journal article" date="2014" name="Front. Microbiol.">
        <title>High frequency of phylogenetically diverse reductive dehalogenase-homologous genes in deep subseafloor sedimentary metagenomes.</title>
        <authorList>
            <person name="Kawai M."/>
            <person name="Futagami T."/>
            <person name="Toyoda A."/>
            <person name="Takaki Y."/>
            <person name="Nishi S."/>
            <person name="Hori S."/>
            <person name="Arai W."/>
            <person name="Tsubouchi T."/>
            <person name="Morono Y."/>
            <person name="Uchiyama I."/>
            <person name="Ito T."/>
            <person name="Fujiyama A."/>
            <person name="Inagaki F."/>
            <person name="Takami H."/>
        </authorList>
    </citation>
    <scope>NUCLEOTIDE SEQUENCE</scope>
    <source>
        <strain evidence="2">Expedition CK06-06</strain>
    </source>
</reference>
<dbReference type="InterPro" id="IPR023346">
    <property type="entry name" value="Lysozyme-like_dom_sf"/>
</dbReference>
<dbReference type="InterPro" id="IPR043426">
    <property type="entry name" value="MltB-like"/>
</dbReference>
<dbReference type="GO" id="GO:0008933">
    <property type="term" value="F:peptidoglycan lytic transglycosylase activity"/>
    <property type="evidence" value="ECO:0007669"/>
    <property type="project" value="TreeGrafter"/>
</dbReference>
<sequence length="186" mass="20813">MIADGFDPAKIKRLYSRPQVFFEADGVILLFTYKEAQVDYGQFTNKWSIRKAKQYIQENEANLTRIEKAYGVDKKVITAILLVETGLGASVGTRSTLNTLSTMAALADPVVRNKLWDLIPDSKKISRKKFEKKATARSKWAYAELKAFLKYTNREGFDPASIPGSFAGAVGVAQFMPSSILAYRKD</sequence>
<dbReference type="Pfam" id="PF13406">
    <property type="entry name" value="SLT_2"/>
    <property type="match status" value="1"/>
</dbReference>
<dbReference type="EMBL" id="BARS01040151">
    <property type="protein sequence ID" value="GAG32592.1"/>
    <property type="molecule type" value="Genomic_DNA"/>
</dbReference>
<feature type="non-terminal residue" evidence="2">
    <location>
        <position position="186"/>
    </location>
</feature>
<dbReference type="GO" id="GO:0009253">
    <property type="term" value="P:peptidoglycan catabolic process"/>
    <property type="evidence" value="ECO:0007669"/>
    <property type="project" value="TreeGrafter"/>
</dbReference>
<evidence type="ECO:0000259" key="1">
    <source>
        <dbReference type="Pfam" id="PF13406"/>
    </source>
</evidence>
<dbReference type="PANTHER" id="PTHR30163">
    <property type="entry name" value="MEMBRANE-BOUND LYTIC MUREIN TRANSGLYCOSYLASE B"/>
    <property type="match status" value="1"/>
</dbReference>
<dbReference type="SUPFAM" id="SSF53955">
    <property type="entry name" value="Lysozyme-like"/>
    <property type="match status" value="1"/>
</dbReference>
<dbReference type="PANTHER" id="PTHR30163:SF9">
    <property type="entry name" value="MEMBRANE-BOUND LYTIC MUREIN TRANSGLYCOSYLASE B"/>
    <property type="match status" value="1"/>
</dbReference>
<gene>
    <name evidence="2" type="ORF">S01H1_61250</name>
</gene>
<evidence type="ECO:0000313" key="2">
    <source>
        <dbReference type="EMBL" id="GAG32592.1"/>
    </source>
</evidence>
<accession>X0XB08</accession>
<dbReference type="InterPro" id="IPR031304">
    <property type="entry name" value="SLT_2"/>
</dbReference>
<feature type="domain" description="Transglycosylase SLT" evidence="1">
    <location>
        <begin position="39"/>
        <end position="186"/>
    </location>
</feature>
<name>X0XB08_9ZZZZ</name>
<protein>
    <recommendedName>
        <fullName evidence="1">Transglycosylase SLT domain-containing protein</fullName>
    </recommendedName>
</protein>
<dbReference type="AlphaFoldDB" id="X0XB08"/>
<dbReference type="Gene3D" id="1.10.8.350">
    <property type="entry name" value="Bacterial muramidase"/>
    <property type="match status" value="1"/>
</dbReference>
<organism evidence="2">
    <name type="scientific">marine sediment metagenome</name>
    <dbReference type="NCBI Taxonomy" id="412755"/>
    <lineage>
        <taxon>unclassified sequences</taxon>
        <taxon>metagenomes</taxon>
        <taxon>ecological metagenomes</taxon>
    </lineage>
</organism>
<proteinExistence type="predicted"/>